<dbReference type="GO" id="GO:0016747">
    <property type="term" value="F:acyltransferase activity, transferring groups other than amino-acyl groups"/>
    <property type="evidence" value="ECO:0007669"/>
    <property type="project" value="InterPro"/>
</dbReference>
<proteinExistence type="predicted"/>
<gene>
    <name evidence="2" type="ORF">NCTC10723_01546</name>
</gene>
<evidence type="ECO:0000313" key="2">
    <source>
        <dbReference type="EMBL" id="STO32075.1"/>
    </source>
</evidence>
<sequence length="177" mass="21655">MTDIILRKMEERDIPNIYKYIHLDYVRKYFPNKQIEQWEAHRRWYLFVINSPSYLFYTIESLGREFLGTVRFEIIGKSKVAISIYLVSKIRGKRYSESVIFYSIEELKFERPQLKKVCAYILEENEISKKIFMKNAFVYKGIKEYMGAEHLLYERKIIQEVKNEEKRKSKKYFRDIE</sequence>
<dbReference type="SUPFAM" id="SSF55729">
    <property type="entry name" value="Acyl-CoA N-acyltransferases (Nat)"/>
    <property type="match status" value="1"/>
</dbReference>
<accession>A0A377GYR5</accession>
<dbReference type="Gene3D" id="3.40.630.30">
    <property type="match status" value="1"/>
</dbReference>
<dbReference type="Pfam" id="PF13302">
    <property type="entry name" value="Acetyltransf_3"/>
    <property type="match status" value="1"/>
</dbReference>
<keyword evidence="3" id="KW-1185">Reference proteome</keyword>
<keyword evidence="2" id="KW-0808">Transferase</keyword>
<feature type="domain" description="N-acetyltransferase" evidence="1">
    <location>
        <begin position="4"/>
        <end position="137"/>
    </location>
</feature>
<evidence type="ECO:0000259" key="1">
    <source>
        <dbReference type="Pfam" id="PF13302"/>
    </source>
</evidence>
<dbReference type="OrthoDB" id="88153at2"/>
<organism evidence="2 3">
    <name type="scientific">Fusobacterium necrogenes</name>
    <dbReference type="NCBI Taxonomy" id="858"/>
    <lineage>
        <taxon>Bacteria</taxon>
        <taxon>Fusobacteriati</taxon>
        <taxon>Fusobacteriota</taxon>
        <taxon>Fusobacteriia</taxon>
        <taxon>Fusobacteriales</taxon>
        <taxon>Fusobacteriaceae</taxon>
        <taxon>Fusobacterium</taxon>
    </lineage>
</organism>
<dbReference type="InterPro" id="IPR016181">
    <property type="entry name" value="Acyl_CoA_acyltransferase"/>
</dbReference>
<dbReference type="InterPro" id="IPR000182">
    <property type="entry name" value="GNAT_dom"/>
</dbReference>
<name>A0A377GYR5_9FUSO</name>
<dbReference type="AlphaFoldDB" id="A0A377GYR5"/>
<reference evidence="2 3" key="1">
    <citation type="submission" date="2018-06" db="EMBL/GenBank/DDBJ databases">
        <authorList>
            <consortium name="Pathogen Informatics"/>
            <person name="Doyle S."/>
        </authorList>
    </citation>
    <scope>NUCLEOTIDE SEQUENCE [LARGE SCALE GENOMIC DNA]</scope>
    <source>
        <strain evidence="2 3">NCTC10723</strain>
    </source>
</reference>
<dbReference type="EMBL" id="UGGU01000003">
    <property type="protein sequence ID" value="STO32075.1"/>
    <property type="molecule type" value="Genomic_DNA"/>
</dbReference>
<dbReference type="Proteomes" id="UP000255328">
    <property type="component" value="Unassembled WGS sequence"/>
</dbReference>
<evidence type="ECO:0000313" key="3">
    <source>
        <dbReference type="Proteomes" id="UP000255328"/>
    </source>
</evidence>
<protein>
    <submittedName>
        <fullName evidence="2">Pseudaminic acid biosynthesis N-acetyl transferase</fullName>
    </submittedName>
</protein>
<dbReference type="RefSeq" id="WP_115270937.1">
    <property type="nucleotide sequence ID" value="NZ_UGGU01000003.1"/>
</dbReference>